<dbReference type="RefSeq" id="WP_186858528.1">
    <property type="nucleotide sequence ID" value="NZ_JACOON010000006.1"/>
</dbReference>
<keyword evidence="2" id="KW-1185">Reference proteome</keyword>
<dbReference type="EMBL" id="JACOON010000006">
    <property type="protein sequence ID" value="MBC5649088.1"/>
    <property type="molecule type" value="Genomic_DNA"/>
</dbReference>
<protein>
    <submittedName>
        <fullName evidence="1">Uncharacterized protein</fullName>
    </submittedName>
</protein>
<evidence type="ECO:0000313" key="2">
    <source>
        <dbReference type="Proteomes" id="UP000606889"/>
    </source>
</evidence>
<gene>
    <name evidence="1" type="ORF">H8S18_12130</name>
</gene>
<comment type="caution">
    <text evidence="1">The sequence shown here is derived from an EMBL/GenBank/DDBJ whole genome shotgun (WGS) entry which is preliminary data.</text>
</comment>
<sequence>MNKREKLFSFPDGERSRNGVPDFADFSLDSGLKKDLLQMIQKKCFRQLADSELEEIHAAGVPCPMEDMDRNKDDTVR</sequence>
<proteinExistence type="predicted"/>
<reference evidence="1 2" key="1">
    <citation type="submission" date="2020-08" db="EMBL/GenBank/DDBJ databases">
        <title>Genome public.</title>
        <authorList>
            <person name="Liu C."/>
            <person name="Sun Q."/>
        </authorList>
    </citation>
    <scope>NUCLEOTIDE SEQUENCE [LARGE SCALE GENOMIC DNA]</scope>
    <source>
        <strain evidence="1 2">NSJ-35</strain>
    </source>
</reference>
<organism evidence="1 2">
    <name type="scientific">Christensenella tenuis</name>
    <dbReference type="NCBI Taxonomy" id="2763033"/>
    <lineage>
        <taxon>Bacteria</taxon>
        <taxon>Bacillati</taxon>
        <taxon>Bacillota</taxon>
        <taxon>Clostridia</taxon>
        <taxon>Christensenellales</taxon>
        <taxon>Christensenellaceae</taxon>
        <taxon>Christensenella</taxon>
    </lineage>
</organism>
<evidence type="ECO:0000313" key="1">
    <source>
        <dbReference type="EMBL" id="MBC5649088.1"/>
    </source>
</evidence>
<name>A0ABR7EHC2_9FIRM</name>
<accession>A0ABR7EHC2</accession>
<dbReference type="Proteomes" id="UP000606889">
    <property type="component" value="Unassembled WGS sequence"/>
</dbReference>